<feature type="region of interest" description="Disordered" evidence="1">
    <location>
        <begin position="755"/>
        <end position="820"/>
    </location>
</feature>
<proteinExistence type="predicted"/>
<feature type="compositionally biased region" description="Basic and acidic residues" evidence="1">
    <location>
        <begin position="662"/>
        <end position="681"/>
    </location>
</feature>
<dbReference type="EMBL" id="JAIMJC010000001">
    <property type="protein sequence ID" value="KAH0531604.1"/>
    <property type="molecule type" value="Genomic_DNA"/>
</dbReference>
<feature type="compositionally biased region" description="Polar residues" evidence="1">
    <location>
        <begin position="772"/>
        <end position="789"/>
    </location>
</feature>
<protein>
    <submittedName>
        <fullName evidence="2">Uncharacterized protein</fullName>
    </submittedName>
</protein>
<feature type="compositionally biased region" description="Basic and acidic residues" evidence="1">
    <location>
        <begin position="477"/>
        <end position="492"/>
    </location>
</feature>
<dbReference type="Proteomes" id="UP000826573">
    <property type="component" value="Unassembled WGS sequence"/>
</dbReference>
<dbReference type="AlphaFoldDB" id="A0A9P8HPV4"/>
<accession>A0A9P8HPV4</accession>
<feature type="compositionally biased region" description="Polar residues" evidence="1">
    <location>
        <begin position="185"/>
        <end position="195"/>
    </location>
</feature>
<feature type="region of interest" description="Disordered" evidence="1">
    <location>
        <begin position="317"/>
        <end position="349"/>
    </location>
</feature>
<feature type="compositionally biased region" description="Polar residues" evidence="1">
    <location>
        <begin position="612"/>
        <end position="623"/>
    </location>
</feature>
<feature type="compositionally biased region" description="Polar residues" evidence="1">
    <location>
        <begin position="114"/>
        <end position="150"/>
    </location>
</feature>
<reference evidence="2 3" key="1">
    <citation type="submission" date="2021-08" db="EMBL/GenBank/DDBJ databases">
        <title>The highly contiguous genome resource for Trichoderma semiorbis FJ059, a fungal antagonistic to plant pathogens.</title>
        <authorList>
            <person name="Liu T."/>
        </authorList>
    </citation>
    <scope>NUCLEOTIDE SEQUENCE [LARGE SCALE GENOMIC DNA]</scope>
    <source>
        <strain evidence="2 3">FJ059</strain>
    </source>
</reference>
<dbReference type="EMBL" id="JAIMJC010000001">
    <property type="protein sequence ID" value="KAH0531603.1"/>
    <property type="molecule type" value="Genomic_DNA"/>
</dbReference>
<comment type="caution">
    <text evidence="2">The sequence shown here is derived from an EMBL/GenBank/DDBJ whole genome shotgun (WGS) entry which is preliminary data.</text>
</comment>
<feature type="compositionally biased region" description="Polar residues" evidence="1">
    <location>
        <begin position="207"/>
        <end position="239"/>
    </location>
</feature>
<feature type="region of interest" description="Disordered" evidence="1">
    <location>
        <begin position="1"/>
        <end position="162"/>
    </location>
</feature>
<feature type="compositionally biased region" description="Polar residues" evidence="1">
    <location>
        <begin position="649"/>
        <end position="661"/>
    </location>
</feature>
<feature type="region of interest" description="Disordered" evidence="1">
    <location>
        <begin position="454"/>
        <end position="500"/>
    </location>
</feature>
<feature type="region of interest" description="Disordered" evidence="1">
    <location>
        <begin position="952"/>
        <end position="980"/>
    </location>
</feature>
<evidence type="ECO:0000256" key="1">
    <source>
        <dbReference type="SAM" id="MobiDB-lite"/>
    </source>
</evidence>
<feature type="compositionally biased region" description="Polar residues" evidence="1">
    <location>
        <begin position="87"/>
        <end position="102"/>
    </location>
</feature>
<evidence type="ECO:0000313" key="3">
    <source>
        <dbReference type="Proteomes" id="UP000826573"/>
    </source>
</evidence>
<keyword evidence="3" id="KW-1185">Reference proteome</keyword>
<organism evidence="2 3">
    <name type="scientific">Trichoderma semiorbis</name>
    <dbReference type="NCBI Taxonomy" id="1491008"/>
    <lineage>
        <taxon>Eukaryota</taxon>
        <taxon>Fungi</taxon>
        <taxon>Dikarya</taxon>
        <taxon>Ascomycota</taxon>
        <taxon>Pezizomycotina</taxon>
        <taxon>Sordariomycetes</taxon>
        <taxon>Hypocreomycetidae</taxon>
        <taxon>Hypocreales</taxon>
        <taxon>Hypocreaceae</taxon>
        <taxon>Trichoderma</taxon>
    </lineage>
</organism>
<feature type="region of interest" description="Disordered" evidence="1">
    <location>
        <begin position="612"/>
        <end position="699"/>
    </location>
</feature>
<gene>
    <name evidence="2" type="ORF">TsFJ059_000417</name>
</gene>
<evidence type="ECO:0000313" key="2">
    <source>
        <dbReference type="EMBL" id="KAH0531603.1"/>
    </source>
</evidence>
<feature type="compositionally biased region" description="Polar residues" evidence="1">
    <location>
        <begin position="270"/>
        <end position="284"/>
    </location>
</feature>
<feature type="region of interest" description="Disordered" evidence="1">
    <location>
        <begin position="176"/>
        <end position="242"/>
    </location>
</feature>
<feature type="compositionally biased region" description="Basic residues" evidence="1">
    <location>
        <begin position="968"/>
        <end position="977"/>
    </location>
</feature>
<name>A0A9P8HPV4_9HYPO</name>
<feature type="region of interest" description="Disordered" evidence="1">
    <location>
        <begin position="270"/>
        <end position="291"/>
    </location>
</feature>
<feature type="compositionally biased region" description="Polar residues" evidence="1">
    <location>
        <begin position="454"/>
        <end position="465"/>
    </location>
</feature>
<feature type="compositionally biased region" description="Basic and acidic residues" evidence="1">
    <location>
        <begin position="27"/>
        <end position="39"/>
    </location>
</feature>
<sequence length="1050" mass="115848">MPITTILQHQRDREKLNQPDLGTPTAEEDHNIRNKDTIKEAAAVAGRRAAPDSTYKSKKLNNPKSSCPKVATRSTKKDSSRSRKAKQTNSNHLITSEKTTAQPRAAPIDRRSPRTMSTVNCDSRQASCGLQQDNTQPSRKSNEPRQNAPSQHHGGPPSPTDSVYEVARRAVNFLDIHKTQDTEPQDTVPQDTVPQDTAPRSIAPKNTVPQNMAPQNTVPQNTVPRNTVPRNTVPRNTVPRNIAPSIIDAQQVINHALGEVRTRERCNAIQTPPASHSSAQTSPVSHKAEKTPPIRWSTIQTYPSCRDAIVFSDKKKEREMISAQQRKSMQRPRPQPYNGPRPKSKSAAARRRAILKHSVTYTLPAANPQTTAAPEQQAVCHPTMTSNQVHPPPPAVVSHSASTLRQATPVHSVMTLRPGPTSYPPLMPRPPTASQMMANTQPPARWQPIYPKSTATSQQVTTVAKETNRERGRRLRREAQLRKEASLLRRDSPPLGDPPETAITEFQPSVGNRVVKHLIENNPEAVAASKLSHEIPKEAAVHYNSILTWQAENAQATGDPSPQGHLTYIEGVESRAASSNGVPVSREAQTLAVIVVPIRSTPVSEQIVNTENHPYHNHSNTLVPQHGVQPHPYSRVPPGESDNAPNGYGNYSSVSTQQSMYEQRERRVMDNRDSDIQEISRQDWQAANRDSPRYRADQRAQSVVVSAPYERTMASSASASSVNPQSIPEPCFEDSGDMLCFEENEDMLSFGESEEMILPPSPQSPQSPQSPIRQNPVSISAQDQAQAQTVKKPFNQANPIYGGIHKRKSSRASRTSPPQTTMSRIAISQLVHSSTMPRISISQLVHHSAEAPKTGVPPSVVRRIAISQLVLPSTVPRIAISQLVHSSTVPRISISQLVNPLTVPRVAISQLVHPSTEVPKTVVPRVAISQLVNSPTEVPKTVVPQAIVRQATMPQTSPRTPLPSARPDKHRRVRRSRGGMWLSQDDLDRWQEERKDPYRLPSSKDSFNDVAMTDCQTSHEKQTSSEPAGGVFSLDAYRINPVASCVRNWL</sequence>